<dbReference type="InterPro" id="IPR029016">
    <property type="entry name" value="GAF-like_dom_sf"/>
</dbReference>
<sequence length="99" mass="11328">MERNIFLQEAGDLEEENRQLHARLRSMTDEASHNEKVLKRFNERELSLLAAESLPQLLTLITNGMQKSFELPAITLALQDPNHELRYLLLKSGTTPVIS</sequence>
<proteinExistence type="predicted"/>
<dbReference type="Proteomes" id="UP000190896">
    <property type="component" value="Unassembled WGS sequence"/>
</dbReference>
<comment type="caution">
    <text evidence="1">The sequence shown here is derived from an EMBL/GenBank/DDBJ whole genome shotgun (WGS) entry which is preliminary data.</text>
</comment>
<protein>
    <submittedName>
        <fullName evidence="1">Uncharacterized protein</fullName>
    </submittedName>
</protein>
<dbReference type="EMBL" id="MPRJ01000017">
    <property type="protein sequence ID" value="OOZ37125.1"/>
    <property type="molecule type" value="Genomic_DNA"/>
</dbReference>
<organism evidence="1 2">
    <name type="scientific">Solemya velesiana gill symbiont</name>
    <dbReference type="NCBI Taxonomy" id="1918948"/>
    <lineage>
        <taxon>Bacteria</taxon>
        <taxon>Pseudomonadati</taxon>
        <taxon>Pseudomonadota</taxon>
        <taxon>Gammaproteobacteria</taxon>
        <taxon>sulfur-oxidizing symbionts</taxon>
    </lineage>
</organism>
<evidence type="ECO:0000313" key="2">
    <source>
        <dbReference type="Proteomes" id="UP000190896"/>
    </source>
</evidence>
<evidence type="ECO:0000313" key="1">
    <source>
        <dbReference type="EMBL" id="OOZ37125.1"/>
    </source>
</evidence>
<gene>
    <name evidence="1" type="ORF">BOW51_03845</name>
</gene>
<dbReference type="Gene3D" id="3.30.450.40">
    <property type="match status" value="1"/>
</dbReference>
<dbReference type="RefSeq" id="WP_245831989.1">
    <property type="nucleotide sequence ID" value="NZ_MPRJ01000017.1"/>
</dbReference>
<accession>A0A1T2KWB2</accession>
<name>A0A1T2KWB2_9GAMM</name>
<keyword evidence="2" id="KW-1185">Reference proteome</keyword>
<dbReference type="AlphaFoldDB" id="A0A1T2KWB2"/>
<reference evidence="1 2" key="1">
    <citation type="submission" date="2016-11" db="EMBL/GenBank/DDBJ databases">
        <title>Mixed transmission modes and dynamic genome evolution in an obligate animal-bacterial symbiosis.</title>
        <authorList>
            <person name="Russell S.L."/>
            <person name="Corbett-Detig R.B."/>
            <person name="Cavanaugh C.M."/>
        </authorList>
    </citation>
    <scope>NUCLEOTIDE SEQUENCE [LARGE SCALE GENOMIC DNA]</scope>
    <source>
        <strain evidence="1">Se-Cadez</strain>
    </source>
</reference>